<dbReference type="PIRSF" id="PIRSF001365">
    <property type="entry name" value="DHDPS"/>
    <property type="match status" value="1"/>
</dbReference>
<evidence type="ECO:0000313" key="6">
    <source>
        <dbReference type="Proteomes" id="UP000252517"/>
    </source>
</evidence>
<evidence type="ECO:0000256" key="3">
    <source>
        <dbReference type="PIRSR" id="PIRSR001365-1"/>
    </source>
</evidence>
<dbReference type="RefSeq" id="WP_114088368.1">
    <property type="nucleotide sequence ID" value="NZ_JPWH01000007.1"/>
</dbReference>
<dbReference type="Pfam" id="PF00701">
    <property type="entry name" value="DHDPS"/>
    <property type="match status" value="1"/>
</dbReference>
<proteinExistence type="inferred from homology"/>
<dbReference type="PANTHER" id="PTHR12128">
    <property type="entry name" value="DIHYDRODIPICOLINATE SYNTHASE"/>
    <property type="match status" value="1"/>
</dbReference>
<dbReference type="InterPro" id="IPR013785">
    <property type="entry name" value="Aldolase_TIM"/>
</dbReference>
<name>A0A367XDT7_9PROT</name>
<dbReference type="PANTHER" id="PTHR12128:SF67">
    <property type="entry name" value="BLR3884 PROTEIN"/>
    <property type="match status" value="1"/>
</dbReference>
<feature type="binding site" evidence="4">
    <location>
        <position position="213"/>
    </location>
    <ligand>
        <name>pyruvate</name>
        <dbReference type="ChEBI" id="CHEBI:15361"/>
    </ligand>
</feature>
<dbReference type="AlphaFoldDB" id="A0A367XDT7"/>
<protein>
    <submittedName>
        <fullName evidence="5">Dihydrodipicolinate synthetase</fullName>
    </submittedName>
</protein>
<evidence type="ECO:0000256" key="1">
    <source>
        <dbReference type="ARBA" id="ARBA00023239"/>
    </source>
</evidence>
<dbReference type="GO" id="GO:0008840">
    <property type="term" value="F:4-hydroxy-tetrahydrodipicolinate synthase activity"/>
    <property type="evidence" value="ECO:0007669"/>
    <property type="project" value="TreeGrafter"/>
</dbReference>
<dbReference type="Proteomes" id="UP000252517">
    <property type="component" value="Unassembled WGS sequence"/>
</dbReference>
<comment type="caution">
    <text evidence="5">The sequence shown here is derived from an EMBL/GenBank/DDBJ whole genome shotgun (WGS) entry which is preliminary data.</text>
</comment>
<comment type="similarity">
    <text evidence="2">Belongs to the DapA family.</text>
</comment>
<accession>A0A367XDT7</accession>
<feature type="active site" description="Schiff-base intermediate with substrate" evidence="3">
    <location>
        <position position="172"/>
    </location>
</feature>
<organism evidence="5 6">
    <name type="scientific">Thalassospira profundimaris</name>
    <dbReference type="NCBI Taxonomy" id="502049"/>
    <lineage>
        <taxon>Bacteria</taxon>
        <taxon>Pseudomonadati</taxon>
        <taxon>Pseudomonadota</taxon>
        <taxon>Alphaproteobacteria</taxon>
        <taxon>Rhodospirillales</taxon>
        <taxon>Thalassospiraceae</taxon>
        <taxon>Thalassospira</taxon>
    </lineage>
</organism>
<reference evidence="5 6" key="1">
    <citation type="submission" date="2014-07" db="EMBL/GenBank/DDBJ databases">
        <title>Draft genome sequence of Thalassospira profundimaris S25-3-2.</title>
        <authorList>
            <person name="Lai Q."/>
            <person name="Shao Z."/>
        </authorList>
    </citation>
    <scope>NUCLEOTIDE SEQUENCE [LARGE SCALE GENOMIC DNA]</scope>
    <source>
        <strain evidence="5 6">S25-3-2</strain>
    </source>
</reference>
<dbReference type="Gene3D" id="3.20.20.70">
    <property type="entry name" value="Aldolase class I"/>
    <property type="match status" value="1"/>
</dbReference>
<feature type="active site" description="Proton donor/acceptor" evidence="3">
    <location>
        <position position="142"/>
    </location>
</feature>
<dbReference type="SMART" id="SM01130">
    <property type="entry name" value="DHDPS"/>
    <property type="match status" value="1"/>
</dbReference>
<dbReference type="InterPro" id="IPR002220">
    <property type="entry name" value="DapA-like"/>
</dbReference>
<feature type="binding site" evidence="4">
    <location>
        <position position="50"/>
    </location>
    <ligand>
        <name>pyruvate</name>
        <dbReference type="ChEBI" id="CHEBI:15361"/>
    </ligand>
</feature>
<evidence type="ECO:0000313" key="5">
    <source>
        <dbReference type="EMBL" id="RCK50802.1"/>
    </source>
</evidence>
<keyword evidence="1 2" id="KW-0456">Lyase</keyword>
<dbReference type="OrthoDB" id="7157803at2"/>
<sequence length="309" mass="33796">MTSTLPICGVFCAAATPLDPQGNPDHGTFARHCKVLLEEGCHGLALLGSTGEANSFGINERKSILENCIENGISAGHLLPGTGLPSLADTLDLTRHAVGCGVRGVLVLPPFYYKNVSDEGLYRFYATLIEGVKSDRLKIILYHIPPIAGVSISHDLIKRLLADFPNIVVGIKDSSGDIENMRSMVAKFPQLSVLAGADPFLHPLLEAGGAGCITASSNLIARDLRFVFDHYQSPSQSDAVAKAQERIIAWRNLTNAYVQLPTVKAMIARRRNNESWHKLRPPFVELGESERQDVWNRMAELEEKDQRTA</sequence>
<evidence type="ECO:0000256" key="4">
    <source>
        <dbReference type="PIRSR" id="PIRSR001365-2"/>
    </source>
</evidence>
<dbReference type="SUPFAM" id="SSF51569">
    <property type="entry name" value="Aldolase"/>
    <property type="match status" value="1"/>
</dbReference>
<dbReference type="EMBL" id="JPWH01000007">
    <property type="protein sequence ID" value="RCK50802.1"/>
    <property type="molecule type" value="Genomic_DNA"/>
</dbReference>
<dbReference type="CDD" id="cd00408">
    <property type="entry name" value="DHDPS-like"/>
    <property type="match status" value="1"/>
</dbReference>
<dbReference type="PRINTS" id="PR00146">
    <property type="entry name" value="DHPICSNTHASE"/>
</dbReference>
<gene>
    <name evidence="5" type="ORF">TH25_11030</name>
</gene>
<evidence type="ECO:0000256" key="2">
    <source>
        <dbReference type="PIRNR" id="PIRNR001365"/>
    </source>
</evidence>